<evidence type="ECO:0000313" key="1">
    <source>
        <dbReference type="EMBL" id="VDM75036.1"/>
    </source>
</evidence>
<gene>
    <name evidence="1" type="ORF">SVUK_LOCUS10034</name>
</gene>
<dbReference type="AlphaFoldDB" id="A0A3P7IXC0"/>
<organism evidence="1 2">
    <name type="scientific">Strongylus vulgaris</name>
    <name type="common">Blood worm</name>
    <dbReference type="NCBI Taxonomy" id="40348"/>
    <lineage>
        <taxon>Eukaryota</taxon>
        <taxon>Metazoa</taxon>
        <taxon>Ecdysozoa</taxon>
        <taxon>Nematoda</taxon>
        <taxon>Chromadorea</taxon>
        <taxon>Rhabditida</taxon>
        <taxon>Rhabditina</taxon>
        <taxon>Rhabditomorpha</taxon>
        <taxon>Strongyloidea</taxon>
        <taxon>Strongylidae</taxon>
        <taxon>Strongylus</taxon>
    </lineage>
</organism>
<dbReference type="OrthoDB" id="5793381at2759"/>
<accession>A0A3P7IXC0</accession>
<keyword evidence="2" id="KW-1185">Reference proteome</keyword>
<reference evidence="1 2" key="1">
    <citation type="submission" date="2018-11" db="EMBL/GenBank/DDBJ databases">
        <authorList>
            <consortium name="Pathogen Informatics"/>
        </authorList>
    </citation>
    <scope>NUCLEOTIDE SEQUENCE [LARGE SCALE GENOMIC DNA]</scope>
</reference>
<evidence type="ECO:0000313" key="2">
    <source>
        <dbReference type="Proteomes" id="UP000270094"/>
    </source>
</evidence>
<dbReference type="Proteomes" id="UP000270094">
    <property type="component" value="Unassembled WGS sequence"/>
</dbReference>
<protein>
    <recommendedName>
        <fullName evidence="3">DUF4440 domain-containing protein</fullName>
    </recommendedName>
</protein>
<dbReference type="EMBL" id="UYYB01094862">
    <property type="protein sequence ID" value="VDM75036.1"/>
    <property type="molecule type" value="Genomic_DNA"/>
</dbReference>
<evidence type="ECO:0008006" key="3">
    <source>
        <dbReference type="Google" id="ProtNLM"/>
    </source>
</evidence>
<name>A0A3P7IXC0_STRVU</name>
<proteinExistence type="predicted"/>
<sequence length="89" mass="10436">MSDDYIILSGHYETKMEKGDVVKGDFNQIWKKTNGKYLILHDYIMYCGESELKTEKLGLIKGKFSQIWRKTDGKFLLLREAWESDDVPV</sequence>